<feature type="compositionally biased region" description="Basic and acidic residues" evidence="4">
    <location>
        <begin position="1286"/>
        <end position="1296"/>
    </location>
</feature>
<reference evidence="6" key="1">
    <citation type="submission" date="2021-11" db="EMBL/GenBank/DDBJ databases">
        <authorList>
            <person name="Herlambang A."/>
            <person name="Guo Y."/>
            <person name="Takashima Y."/>
            <person name="Nishizawa T."/>
        </authorList>
    </citation>
    <scope>NUCLEOTIDE SEQUENCE</scope>
    <source>
        <strain evidence="6">E1425</strain>
    </source>
</reference>
<dbReference type="InterPro" id="IPR052640">
    <property type="entry name" value="Gemin-5"/>
</dbReference>
<dbReference type="Pfam" id="PF23774">
    <property type="entry name" value="TPR_GEMI5"/>
    <property type="match status" value="1"/>
</dbReference>
<dbReference type="Gene3D" id="2.130.10.10">
    <property type="entry name" value="YVTN repeat-like/Quinoprotein amine dehydrogenase"/>
    <property type="match status" value="2"/>
</dbReference>
<feature type="repeat" description="WD" evidence="3">
    <location>
        <begin position="135"/>
        <end position="176"/>
    </location>
</feature>
<organism evidence="6 7">
    <name type="scientific">Entomortierella parvispora</name>
    <dbReference type="NCBI Taxonomy" id="205924"/>
    <lineage>
        <taxon>Eukaryota</taxon>
        <taxon>Fungi</taxon>
        <taxon>Fungi incertae sedis</taxon>
        <taxon>Mucoromycota</taxon>
        <taxon>Mortierellomycotina</taxon>
        <taxon>Mortierellomycetes</taxon>
        <taxon>Mortierellales</taxon>
        <taxon>Mortierellaceae</taxon>
        <taxon>Entomortierella</taxon>
    </lineage>
</organism>
<dbReference type="InterPro" id="IPR056421">
    <property type="entry name" value="TPR_GEMI5"/>
</dbReference>
<evidence type="ECO:0000256" key="4">
    <source>
        <dbReference type="SAM" id="MobiDB-lite"/>
    </source>
</evidence>
<keyword evidence="7" id="KW-1185">Reference proteome</keyword>
<keyword evidence="2" id="KW-0677">Repeat</keyword>
<keyword evidence="1 3" id="KW-0853">WD repeat</keyword>
<feature type="region of interest" description="Disordered" evidence="4">
    <location>
        <begin position="862"/>
        <end position="963"/>
    </location>
</feature>
<dbReference type="GO" id="GO:0000387">
    <property type="term" value="P:spliceosomal snRNP assembly"/>
    <property type="evidence" value="ECO:0007669"/>
    <property type="project" value="TreeGrafter"/>
</dbReference>
<dbReference type="SUPFAM" id="SSF50978">
    <property type="entry name" value="WD40 repeat-like"/>
    <property type="match status" value="2"/>
</dbReference>
<gene>
    <name evidence="6" type="ORF">EMPS_05062</name>
</gene>
<reference evidence="6" key="2">
    <citation type="journal article" date="2022" name="Microbiol. Resour. Announc.">
        <title>Whole-Genome Sequence of Entomortierella parvispora E1425, a Mucoromycotan Fungus Associated with Burkholderiaceae-Related Endosymbiotic Bacteria.</title>
        <authorList>
            <person name="Herlambang A."/>
            <person name="Guo Y."/>
            <person name="Takashima Y."/>
            <person name="Narisawa K."/>
            <person name="Ohta H."/>
            <person name="Nishizawa T."/>
        </authorList>
    </citation>
    <scope>NUCLEOTIDE SEQUENCE</scope>
    <source>
        <strain evidence="6">E1425</strain>
    </source>
</reference>
<protein>
    <submittedName>
        <fullName evidence="6">Gem associated protein 5</fullName>
    </submittedName>
</protein>
<dbReference type="PROSITE" id="PS50082">
    <property type="entry name" value="WD_REPEATS_2"/>
    <property type="match status" value="2"/>
</dbReference>
<evidence type="ECO:0000313" key="7">
    <source>
        <dbReference type="Proteomes" id="UP000827284"/>
    </source>
</evidence>
<dbReference type="PROSITE" id="PS50294">
    <property type="entry name" value="WD_REPEATS_REGION"/>
    <property type="match status" value="2"/>
</dbReference>
<dbReference type="InterPro" id="IPR036322">
    <property type="entry name" value="WD40_repeat_dom_sf"/>
</dbReference>
<accession>A0A9P3H9L1</accession>
<feature type="region of interest" description="Disordered" evidence="4">
    <location>
        <begin position="1274"/>
        <end position="1311"/>
    </location>
</feature>
<feature type="compositionally biased region" description="Acidic residues" evidence="4">
    <location>
        <begin position="791"/>
        <end position="800"/>
    </location>
</feature>
<feature type="region of interest" description="Disordered" evidence="4">
    <location>
        <begin position="678"/>
        <end position="698"/>
    </location>
</feature>
<proteinExistence type="predicted"/>
<dbReference type="GO" id="GO:0005634">
    <property type="term" value="C:nucleus"/>
    <property type="evidence" value="ECO:0007669"/>
    <property type="project" value="TreeGrafter"/>
</dbReference>
<name>A0A9P3H9L1_9FUNG</name>
<feature type="compositionally biased region" description="Low complexity" evidence="4">
    <location>
        <begin position="1297"/>
        <end position="1308"/>
    </location>
</feature>
<dbReference type="PANTHER" id="PTHR46362">
    <property type="entry name" value="GEM-ASSOCIATED PROTEIN 5"/>
    <property type="match status" value="1"/>
</dbReference>
<feature type="region of interest" description="Disordered" evidence="4">
    <location>
        <begin position="766"/>
        <end position="808"/>
    </location>
</feature>
<evidence type="ECO:0000259" key="5">
    <source>
        <dbReference type="Pfam" id="PF23774"/>
    </source>
</evidence>
<sequence>MQDNMDDVVFPPSPQWHQAHSASLCALSKDKGWMLYSLNSSIHILNPFSMKYEGILSGFHTGRINSVASVTVSIPSLATVSTGSLTHKIATPEGMGGVDHSMSSSPSKTVLVVSGGEDQTVVCWDLASRKPLAVSRAHNKPVTAVEWTSNGKTIISGDQSGLLVAWDPFSGKIVSKQLDKMAPMVCIVASPTRKNIVAIGLDGGDILICDATCDSIDVICRLHGHTTKVQSLAWQPSSSDDASGPTPQKYTLLASGSADQTIRIWDVENGVCNKVIDMPDQHEERGPSNFAKLRTWVPVGWILGGTSILSSSSRGNMYRFSIDGNRNDGVRITLGRQHIRQVFQVLVWPTGTFAFTISLDRRIVAWDLEKGEGVAQIDCIGGAVHSLDISPMEPGVVAMGLGSETIKIWNTLSQSEPYETMMVDRLQSRVRVIKWHPTAVGTLCFGLESGKIGMVENMSPNLQHQLKSQSRGKKGKKNNRISPTSTIFQAYHQRAVVSMQWCSPKALEAPVPELFDLALKDSSFCILSCGVDGRILVSNPSKPNSKSLDLDVVIHQQNREWYQSKKAVKGSKTCNRSDFHIHPNEDLIAIGNTDGSVEVFELKYFKLVFVFQGHSSKVNRVRWNISGGDPDSPPTAGREAVSYLLASGFEHGALNVHNLAQYSSKAMAINSIKRSLERHSSGEASIEAPPPTTLNTEPVLPTAASFASLRHHTRSISNIAWSPHDGNDDDDAGPTQFQKLVTSSYDGRVVVYQLYIGDLLAGVSGHSSVTPGADSKESGGGISSDTKGDGAEDSSMEDDASVTSESLSRSERRCHRPIACLNLLGDQALSVHWSLSDVDRIYSGGNDWRLISWNWKAHPFTKAKRIHQDRETATRQSNEPGSKSSPAPCELSSRVEVSPSVQSEQTDASSTVQSSPEAREVYSPMNKRTLEAPESPNPSKRHRSPAAISPSPAVTTNPTNQQVDTASKLRLFPKSGNAFQKVKSKKKTCLEVIRLARNLYCRHRRHRGILNTDADIDEARVRWQAMLAFLRKDGDPEGIHMALTLCGETDEMNIQQDEDDEKEEPAQPAAMDKNGELNTGDIIQETEETEDEDIVFDGDLVFYGSRESVKALAELEAQEIAKTPGNVFTTASGLGVPLPVDAVISSRRNPSSGKTGPKTQNSQQLCRIPVAFWMGDVPQMIDILGSLQVNQFGIQDWIGLALAPMGGVDAWRQLMAKTATKFTANSEAHAAALCYLALGKVFAAVEAYRKCCLYREALMLFRIRMWDDADDDGEDDYGNGDVEGPQGKEGEAKDILDPSSSGSSSLSKDPSDLHRRILTEWGQALEKKGQYEQACKCHLALEALLVKRNRKARRGGALARETSSVGLQTLARRHDLISLRTVAAIAILIHDPSAEDYIGRHEEMWRLKQETEKRKKN</sequence>
<dbReference type="GO" id="GO:0032797">
    <property type="term" value="C:SMN complex"/>
    <property type="evidence" value="ECO:0007669"/>
    <property type="project" value="TreeGrafter"/>
</dbReference>
<feature type="compositionally biased region" description="Polar residues" evidence="4">
    <location>
        <begin position="874"/>
        <end position="885"/>
    </location>
</feature>
<evidence type="ECO:0000256" key="1">
    <source>
        <dbReference type="ARBA" id="ARBA00022574"/>
    </source>
</evidence>
<dbReference type="Pfam" id="PF00400">
    <property type="entry name" value="WD40"/>
    <property type="match status" value="4"/>
</dbReference>
<dbReference type="InterPro" id="IPR019775">
    <property type="entry name" value="WD40_repeat_CS"/>
</dbReference>
<evidence type="ECO:0000313" key="6">
    <source>
        <dbReference type="EMBL" id="GJJ72704.1"/>
    </source>
</evidence>
<dbReference type="Proteomes" id="UP000827284">
    <property type="component" value="Unassembled WGS sequence"/>
</dbReference>
<feature type="domain" description="Gem-associated protein 5 TPR" evidence="5">
    <location>
        <begin position="1169"/>
        <end position="1267"/>
    </location>
</feature>
<dbReference type="OrthoDB" id="7326421at2759"/>
<feature type="repeat" description="WD" evidence="3">
    <location>
        <begin position="222"/>
        <end position="275"/>
    </location>
</feature>
<dbReference type="InterPro" id="IPR001680">
    <property type="entry name" value="WD40_rpt"/>
</dbReference>
<dbReference type="PANTHER" id="PTHR46362:SF1">
    <property type="entry name" value="GEM-ASSOCIATED PROTEIN 5"/>
    <property type="match status" value="1"/>
</dbReference>
<feature type="region of interest" description="Disordered" evidence="4">
    <location>
        <begin position="1055"/>
        <end position="1075"/>
    </location>
</feature>
<dbReference type="GO" id="GO:0003730">
    <property type="term" value="F:mRNA 3'-UTR binding"/>
    <property type="evidence" value="ECO:0007669"/>
    <property type="project" value="TreeGrafter"/>
</dbReference>
<dbReference type="PROSITE" id="PS00678">
    <property type="entry name" value="WD_REPEATS_1"/>
    <property type="match status" value="1"/>
</dbReference>
<comment type="caution">
    <text evidence="6">The sequence shown here is derived from an EMBL/GenBank/DDBJ whole genome shotgun (WGS) entry which is preliminary data.</text>
</comment>
<dbReference type="SMART" id="SM00320">
    <property type="entry name" value="WD40"/>
    <property type="match status" value="10"/>
</dbReference>
<feature type="compositionally biased region" description="Polar residues" evidence="4">
    <location>
        <begin position="952"/>
        <end position="963"/>
    </location>
</feature>
<dbReference type="InterPro" id="IPR015943">
    <property type="entry name" value="WD40/YVTN_repeat-like_dom_sf"/>
</dbReference>
<evidence type="ECO:0000256" key="2">
    <source>
        <dbReference type="ARBA" id="ARBA00022737"/>
    </source>
</evidence>
<dbReference type="EMBL" id="BQFW01000007">
    <property type="protein sequence ID" value="GJJ72704.1"/>
    <property type="molecule type" value="Genomic_DNA"/>
</dbReference>
<evidence type="ECO:0000256" key="3">
    <source>
        <dbReference type="PROSITE-ProRule" id="PRU00221"/>
    </source>
</evidence>
<feature type="compositionally biased region" description="Polar residues" evidence="4">
    <location>
        <begin position="899"/>
        <end position="916"/>
    </location>
</feature>